<evidence type="ECO:0000313" key="4">
    <source>
        <dbReference type="EMBL" id="KAF2110508.1"/>
    </source>
</evidence>
<evidence type="ECO:0000259" key="2">
    <source>
        <dbReference type="Pfam" id="PF22974"/>
    </source>
</evidence>
<dbReference type="AlphaFoldDB" id="A0A6A5YWM5"/>
<dbReference type="InterPro" id="IPR055647">
    <property type="entry name" value="DUF7223"/>
</dbReference>
<feature type="domain" description="DUF7223" evidence="3">
    <location>
        <begin position="209"/>
        <end position="462"/>
    </location>
</feature>
<reference evidence="4" key="1">
    <citation type="journal article" date="2020" name="Stud. Mycol.">
        <title>101 Dothideomycetes genomes: a test case for predicting lifestyles and emergence of pathogens.</title>
        <authorList>
            <person name="Haridas S."/>
            <person name="Albert R."/>
            <person name="Binder M."/>
            <person name="Bloem J."/>
            <person name="Labutti K."/>
            <person name="Salamov A."/>
            <person name="Andreopoulos B."/>
            <person name="Baker S."/>
            <person name="Barry K."/>
            <person name="Bills G."/>
            <person name="Bluhm B."/>
            <person name="Cannon C."/>
            <person name="Castanera R."/>
            <person name="Culley D."/>
            <person name="Daum C."/>
            <person name="Ezra D."/>
            <person name="Gonzalez J."/>
            <person name="Henrissat B."/>
            <person name="Kuo A."/>
            <person name="Liang C."/>
            <person name="Lipzen A."/>
            <person name="Lutzoni F."/>
            <person name="Magnuson J."/>
            <person name="Mondo S."/>
            <person name="Nolan M."/>
            <person name="Ohm R."/>
            <person name="Pangilinan J."/>
            <person name="Park H.-J."/>
            <person name="Ramirez L."/>
            <person name="Alfaro M."/>
            <person name="Sun H."/>
            <person name="Tritt A."/>
            <person name="Yoshinaga Y."/>
            <person name="Zwiers L.-H."/>
            <person name="Turgeon B."/>
            <person name="Goodwin S."/>
            <person name="Spatafora J."/>
            <person name="Crous P."/>
            <person name="Grigoriev I."/>
        </authorList>
    </citation>
    <scope>NUCLEOTIDE SEQUENCE</scope>
    <source>
        <strain evidence="4">CBS 627.86</strain>
    </source>
</reference>
<name>A0A6A5YWM5_9PLEO</name>
<sequence>MLSKHAPWALSFLLFNAGLVFGKNLVPIRPGGGNSKRAEVSGLNLQSEETFLWGDGDDNSAIASLKVQMPGETENILSMEKFDGMVNSVQCNSDNIAMTFKDDATFAYAQKMWDWVNGEANHSFVMVAGPGDCGNNTNRQPFVISSLAYDEVANKATLAANKSDWQTIAHSYDLVVGSVAQTPETADKERRDIDKTTSVDFNHDLPFSFAIGVGNKEARIACTNCSTTGQFDVQFTVSQKLFIPTGASMKISPKGVSAIAQIKLSGSVDVTDALTKEFDIIKIPIDALTIPGVLDFGPFLTVSVGAELSAISLTAGIQSGLTAKIDDAAVAEFDLLDPSKNSFSGWDPQLDTVDLRVDASISGGVAVFLKPAIELKAEALGKGFEFGINMKIPNISAKLAAIASPQGACTNPGDPKTTLGVNAAINIGGSLNIAATKTGDSDPLFTLQLAAIDKPLAAKCFPFGDPIAPAKYLARSHPRQISGL</sequence>
<dbReference type="OrthoDB" id="160645at2759"/>
<keyword evidence="5" id="KW-1185">Reference proteome</keyword>
<dbReference type="EMBL" id="ML977338">
    <property type="protein sequence ID" value="KAF2110508.1"/>
    <property type="molecule type" value="Genomic_DNA"/>
</dbReference>
<accession>A0A6A5YWM5</accession>
<dbReference type="Proteomes" id="UP000799770">
    <property type="component" value="Unassembled WGS sequence"/>
</dbReference>
<gene>
    <name evidence="4" type="ORF">BDV96DRAFT_604072</name>
</gene>
<keyword evidence="1" id="KW-0732">Signal</keyword>
<feature type="chain" id="PRO_5025533330" evidence="1">
    <location>
        <begin position="23"/>
        <end position="484"/>
    </location>
</feature>
<feature type="domain" description="DUF7029" evidence="2">
    <location>
        <begin position="71"/>
        <end position="173"/>
    </location>
</feature>
<dbReference type="InterPro" id="IPR054293">
    <property type="entry name" value="DUF7029"/>
</dbReference>
<proteinExistence type="predicted"/>
<feature type="signal peptide" evidence="1">
    <location>
        <begin position="1"/>
        <end position="22"/>
    </location>
</feature>
<evidence type="ECO:0000259" key="3">
    <source>
        <dbReference type="Pfam" id="PF23865"/>
    </source>
</evidence>
<dbReference type="Pfam" id="PF22974">
    <property type="entry name" value="DUF7029"/>
    <property type="match status" value="1"/>
</dbReference>
<organism evidence="4 5">
    <name type="scientific">Lophiotrema nucula</name>
    <dbReference type="NCBI Taxonomy" id="690887"/>
    <lineage>
        <taxon>Eukaryota</taxon>
        <taxon>Fungi</taxon>
        <taxon>Dikarya</taxon>
        <taxon>Ascomycota</taxon>
        <taxon>Pezizomycotina</taxon>
        <taxon>Dothideomycetes</taxon>
        <taxon>Pleosporomycetidae</taxon>
        <taxon>Pleosporales</taxon>
        <taxon>Lophiotremataceae</taxon>
        <taxon>Lophiotrema</taxon>
    </lineage>
</organism>
<evidence type="ECO:0000256" key="1">
    <source>
        <dbReference type="SAM" id="SignalP"/>
    </source>
</evidence>
<dbReference type="Pfam" id="PF23865">
    <property type="entry name" value="DUF7223"/>
    <property type="match status" value="1"/>
</dbReference>
<protein>
    <submittedName>
        <fullName evidence="4">Uncharacterized protein</fullName>
    </submittedName>
</protein>
<evidence type="ECO:0000313" key="5">
    <source>
        <dbReference type="Proteomes" id="UP000799770"/>
    </source>
</evidence>